<dbReference type="EMBL" id="DS113603">
    <property type="protein sequence ID" value="EAY00387.1"/>
    <property type="molecule type" value="Genomic_DNA"/>
</dbReference>
<evidence type="ECO:0000256" key="1">
    <source>
        <dbReference type="SAM" id="Coils"/>
    </source>
</evidence>
<dbReference type="VEuPathDB" id="TrichDB:TVAG_290930"/>
<dbReference type="SMR" id="A2F3X1"/>
<evidence type="ECO:0000313" key="2">
    <source>
        <dbReference type="EMBL" id="EAY00387.1"/>
    </source>
</evidence>
<dbReference type="RefSeq" id="XP_001313316.1">
    <property type="nucleotide sequence ID" value="XM_001313315.1"/>
</dbReference>
<dbReference type="Proteomes" id="UP000001542">
    <property type="component" value="Unassembled WGS sequence"/>
</dbReference>
<protein>
    <submittedName>
        <fullName evidence="2">Uncharacterized protein</fullName>
    </submittedName>
</protein>
<dbReference type="VEuPathDB" id="TrichDB:TVAGG3_0307510"/>
<sequence>MISQPFSQTFQAYNFLQYYNNNSQEAMKNIPKTQNSFENTHEIHSLVQLEEINSLIKILSNKIAEIETKNKELAMIESQLKLNEPELPKQADPDEMKELEDMMKPQSTSIIGSIMNYFKPK</sequence>
<feature type="coiled-coil region" evidence="1">
    <location>
        <begin position="49"/>
        <end position="79"/>
    </location>
</feature>
<dbReference type="KEGG" id="tva:4758207"/>
<evidence type="ECO:0000313" key="3">
    <source>
        <dbReference type="Proteomes" id="UP000001542"/>
    </source>
</evidence>
<organism evidence="2 3">
    <name type="scientific">Trichomonas vaginalis (strain ATCC PRA-98 / G3)</name>
    <dbReference type="NCBI Taxonomy" id="412133"/>
    <lineage>
        <taxon>Eukaryota</taxon>
        <taxon>Metamonada</taxon>
        <taxon>Parabasalia</taxon>
        <taxon>Trichomonadida</taxon>
        <taxon>Trichomonadidae</taxon>
        <taxon>Trichomonas</taxon>
    </lineage>
</organism>
<accession>A2F3X1</accession>
<dbReference type="InParanoid" id="A2F3X1"/>
<reference evidence="2" key="2">
    <citation type="journal article" date="2007" name="Science">
        <title>Draft genome sequence of the sexually transmitted pathogen Trichomonas vaginalis.</title>
        <authorList>
            <person name="Carlton J.M."/>
            <person name="Hirt R.P."/>
            <person name="Silva J.C."/>
            <person name="Delcher A.L."/>
            <person name="Schatz M."/>
            <person name="Zhao Q."/>
            <person name="Wortman J.R."/>
            <person name="Bidwell S.L."/>
            <person name="Alsmark U.C.M."/>
            <person name="Besteiro S."/>
            <person name="Sicheritz-Ponten T."/>
            <person name="Noel C.J."/>
            <person name="Dacks J.B."/>
            <person name="Foster P.G."/>
            <person name="Simillion C."/>
            <person name="Van de Peer Y."/>
            <person name="Miranda-Saavedra D."/>
            <person name="Barton G.J."/>
            <person name="Westrop G.D."/>
            <person name="Mueller S."/>
            <person name="Dessi D."/>
            <person name="Fiori P.L."/>
            <person name="Ren Q."/>
            <person name="Paulsen I."/>
            <person name="Zhang H."/>
            <person name="Bastida-Corcuera F.D."/>
            <person name="Simoes-Barbosa A."/>
            <person name="Brown M.T."/>
            <person name="Hayes R.D."/>
            <person name="Mukherjee M."/>
            <person name="Okumura C.Y."/>
            <person name="Schneider R."/>
            <person name="Smith A.J."/>
            <person name="Vanacova S."/>
            <person name="Villalvazo M."/>
            <person name="Haas B.J."/>
            <person name="Pertea M."/>
            <person name="Feldblyum T.V."/>
            <person name="Utterback T.R."/>
            <person name="Shu C.L."/>
            <person name="Osoegawa K."/>
            <person name="de Jong P.J."/>
            <person name="Hrdy I."/>
            <person name="Horvathova L."/>
            <person name="Zubacova Z."/>
            <person name="Dolezal P."/>
            <person name="Malik S.B."/>
            <person name="Logsdon J.M. Jr."/>
            <person name="Henze K."/>
            <person name="Gupta A."/>
            <person name="Wang C.C."/>
            <person name="Dunne R.L."/>
            <person name="Upcroft J.A."/>
            <person name="Upcroft P."/>
            <person name="White O."/>
            <person name="Salzberg S.L."/>
            <person name="Tang P."/>
            <person name="Chiu C.-H."/>
            <person name="Lee Y.-S."/>
            <person name="Embley T.M."/>
            <person name="Coombs G.H."/>
            <person name="Mottram J.C."/>
            <person name="Tachezy J."/>
            <person name="Fraser-Liggett C.M."/>
            <person name="Johnson P.J."/>
        </authorList>
    </citation>
    <scope>NUCLEOTIDE SEQUENCE [LARGE SCALE GENOMIC DNA]</scope>
    <source>
        <strain evidence="2">G3</strain>
    </source>
</reference>
<keyword evidence="3" id="KW-1185">Reference proteome</keyword>
<gene>
    <name evidence="2" type="ORF">TVAG_290930</name>
</gene>
<name>A2F3X1_TRIV3</name>
<keyword evidence="1" id="KW-0175">Coiled coil</keyword>
<dbReference type="AlphaFoldDB" id="A2F3X1"/>
<proteinExistence type="predicted"/>
<reference evidence="2" key="1">
    <citation type="submission" date="2006-10" db="EMBL/GenBank/DDBJ databases">
        <authorList>
            <person name="Amadeo P."/>
            <person name="Zhao Q."/>
            <person name="Wortman J."/>
            <person name="Fraser-Liggett C."/>
            <person name="Carlton J."/>
        </authorList>
    </citation>
    <scope>NUCLEOTIDE SEQUENCE</scope>
    <source>
        <strain evidence="2">G3</strain>
    </source>
</reference>